<gene>
    <name evidence="2" type="ORF">G2W53_020971</name>
</gene>
<dbReference type="GO" id="GO:0003676">
    <property type="term" value="F:nucleic acid binding"/>
    <property type="evidence" value="ECO:0007669"/>
    <property type="project" value="InterPro"/>
</dbReference>
<keyword evidence="3" id="KW-1185">Reference proteome</keyword>
<organism evidence="2 3">
    <name type="scientific">Senna tora</name>
    <dbReference type="NCBI Taxonomy" id="362788"/>
    <lineage>
        <taxon>Eukaryota</taxon>
        <taxon>Viridiplantae</taxon>
        <taxon>Streptophyta</taxon>
        <taxon>Embryophyta</taxon>
        <taxon>Tracheophyta</taxon>
        <taxon>Spermatophyta</taxon>
        <taxon>Magnoliopsida</taxon>
        <taxon>eudicotyledons</taxon>
        <taxon>Gunneridae</taxon>
        <taxon>Pentapetalae</taxon>
        <taxon>rosids</taxon>
        <taxon>fabids</taxon>
        <taxon>Fabales</taxon>
        <taxon>Fabaceae</taxon>
        <taxon>Caesalpinioideae</taxon>
        <taxon>Cassia clade</taxon>
        <taxon>Senna</taxon>
    </lineage>
</organism>
<sequence>MESSDAHELILGQVHELHPHATLVQVVHVFREANRVADMFATCV</sequence>
<dbReference type="EMBL" id="JAAIUW010000007">
    <property type="protein sequence ID" value="KAF7822827.1"/>
    <property type="molecule type" value="Genomic_DNA"/>
</dbReference>
<evidence type="ECO:0000313" key="2">
    <source>
        <dbReference type="EMBL" id="KAF7822827.1"/>
    </source>
</evidence>
<name>A0A834TK86_9FABA</name>
<comment type="caution">
    <text evidence="2">The sequence shown here is derived from an EMBL/GenBank/DDBJ whole genome shotgun (WGS) entry which is preliminary data.</text>
</comment>
<dbReference type="InterPro" id="IPR002156">
    <property type="entry name" value="RNaseH_domain"/>
</dbReference>
<dbReference type="Pfam" id="PF13456">
    <property type="entry name" value="RVT_3"/>
    <property type="match status" value="1"/>
</dbReference>
<dbReference type="GO" id="GO:0004523">
    <property type="term" value="F:RNA-DNA hybrid ribonuclease activity"/>
    <property type="evidence" value="ECO:0007669"/>
    <property type="project" value="InterPro"/>
</dbReference>
<proteinExistence type="predicted"/>
<dbReference type="Proteomes" id="UP000634136">
    <property type="component" value="Unassembled WGS sequence"/>
</dbReference>
<evidence type="ECO:0000313" key="3">
    <source>
        <dbReference type="Proteomes" id="UP000634136"/>
    </source>
</evidence>
<dbReference type="AlphaFoldDB" id="A0A834TK86"/>
<evidence type="ECO:0000259" key="1">
    <source>
        <dbReference type="Pfam" id="PF13456"/>
    </source>
</evidence>
<accession>A0A834TK86</accession>
<protein>
    <recommendedName>
        <fullName evidence="1">RNase H type-1 domain-containing protein</fullName>
    </recommendedName>
</protein>
<reference evidence="2" key="1">
    <citation type="submission" date="2020-09" db="EMBL/GenBank/DDBJ databases">
        <title>Genome-Enabled Discovery of Anthraquinone Biosynthesis in Senna tora.</title>
        <authorList>
            <person name="Kang S.-H."/>
            <person name="Pandey R.P."/>
            <person name="Lee C.-M."/>
            <person name="Sim J.-S."/>
            <person name="Jeong J.-T."/>
            <person name="Choi B.-S."/>
            <person name="Jung M."/>
            <person name="Ginzburg D."/>
            <person name="Zhao K."/>
            <person name="Won S.Y."/>
            <person name="Oh T.-J."/>
            <person name="Yu Y."/>
            <person name="Kim N.-H."/>
            <person name="Lee O.R."/>
            <person name="Lee T.-H."/>
            <person name="Bashyal P."/>
            <person name="Kim T.-S."/>
            <person name="Lee W.-H."/>
            <person name="Kawkins C."/>
            <person name="Kim C.-K."/>
            <person name="Kim J.S."/>
            <person name="Ahn B.O."/>
            <person name="Rhee S.Y."/>
            <person name="Sohng J.K."/>
        </authorList>
    </citation>
    <scope>NUCLEOTIDE SEQUENCE</scope>
    <source>
        <tissue evidence="2">Leaf</tissue>
    </source>
</reference>
<feature type="domain" description="RNase H type-1" evidence="1">
    <location>
        <begin position="5"/>
        <end position="42"/>
    </location>
</feature>